<evidence type="ECO:0000313" key="7">
    <source>
        <dbReference type="Proteomes" id="UP001171111"/>
    </source>
</evidence>
<dbReference type="Gene3D" id="3.30.70.580">
    <property type="entry name" value="Pseudouridine synthase I, catalytic domain, N-terminal subdomain"/>
    <property type="match status" value="1"/>
</dbReference>
<dbReference type="RefSeq" id="WP_302243631.1">
    <property type="nucleotide sequence ID" value="NZ_JAULJQ010000002.1"/>
</dbReference>
<dbReference type="PROSITE" id="PS01149">
    <property type="entry name" value="PSI_RSU"/>
    <property type="match status" value="1"/>
</dbReference>
<evidence type="ECO:0000313" key="6">
    <source>
        <dbReference type="EMBL" id="MDO2408875.1"/>
    </source>
</evidence>
<dbReference type="EMBL" id="JAULJQ010000002">
    <property type="protein sequence ID" value="MDO2408875.1"/>
    <property type="molecule type" value="Genomic_DNA"/>
</dbReference>
<dbReference type="Pfam" id="PF00849">
    <property type="entry name" value="PseudoU_synth_2"/>
    <property type="match status" value="1"/>
</dbReference>
<keyword evidence="2 4" id="KW-0413">Isomerase</keyword>
<gene>
    <name evidence="6" type="ORF">Q2362_02015</name>
</gene>
<name>A0ABT8T5G3_9BACT</name>
<protein>
    <recommendedName>
        <fullName evidence="4">Pseudouridine synthase</fullName>
        <ecNumber evidence="4">5.4.99.-</ecNumber>
    </recommendedName>
</protein>
<dbReference type="PANTHER" id="PTHR47683">
    <property type="entry name" value="PSEUDOURIDINE SYNTHASE FAMILY PROTEIN-RELATED"/>
    <property type="match status" value="1"/>
</dbReference>
<comment type="caution">
    <text evidence="6">The sequence shown here is derived from an EMBL/GenBank/DDBJ whole genome shotgun (WGS) entry which is preliminary data.</text>
</comment>
<dbReference type="EC" id="5.4.99.-" evidence="4"/>
<evidence type="ECO:0000256" key="1">
    <source>
        <dbReference type="ARBA" id="ARBA00008348"/>
    </source>
</evidence>
<dbReference type="InterPro" id="IPR036986">
    <property type="entry name" value="S4_RNA-bd_sf"/>
</dbReference>
<dbReference type="InterPro" id="IPR006145">
    <property type="entry name" value="PsdUridine_synth_RsuA/RluA"/>
</dbReference>
<dbReference type="InterPro" id="IPR050343">
    <property type="entry name" value="RsuA_PseudoU_synthase"/>
</dbReference>
<evidence type="ECO:0000259" key="5">
    <source>
        <dbReference type="SMART" id="SM00363"/>
    </source>
</evidence>
<dbReference type="SMART" id="SM00363">
    <property type="entry name" value="S4"/>
    <property type="match status" value="1"/>
</dbReference>
<feature type="domain" description="RNA-binding S4" evidence="5">
    <location>
        <begin position="1"/>
        <end position="60"/>
    </location>
</feature>
<keyword evidence="3" id="KW-0694">RNA-binding</keyword>
<dbReference type="InterPro" id="IPR042092">
    <property type="entry name" value="PsdUridine_s_RsuA/RluB/E/F_cat"/>
</dbReference>
<dbReference type="PANTHER" id="PTHR47683:SF2">
    <property type="entry name" value="RNA-BINDING S4 DOMAIN-CONTAINING PROTEIN"/>
    <property type="match status" value="1"/>
</dbReference>
<evidence type="ECO:0000256" key="3">
    <source>
        <dbReference type="PROSITE-ProRule" id="PRU00182"/>
    </source>
</evidence>
<evidence type="ECO:0000256" key="2">
    <source>
        <dbReference type="ARBA" id="ARBA00023235"/>
    </source>
</evidence>
<dbReference type="InterPro" id="IPR020103">
    <property type="entry name" value="PsdUridine_synth_cat_dom_sf"/>
</dbReference>
<dbReference type="SUPFAM" id="SSF55120">
    <property type="entry name" value="Pseudouridine synthase"/>
    <property type="match status" value="1"/>
</dbReference>
<dbReference type="Pfam" id="PF01479">
    <property type="entry name" value="S4"/>
    <property type="match status" value="1"/>
</dbReference>
<dbReference type="Proteomes" id="UP001171111">
    <property type="component" value="Unassembled WGS sequence"/>
</dbReference>
<dbReference type="InterPro" id="IPR020094">
    <property type="entry name" value="TruA/RsuA/RluB/E/F_N"/>
</dbReference>
<sequence>MRLNQYIAANTNYSRRAADELIKEGKVRIGNSVVTELGTQYKEGSSVYINGRKITQKNGFTAIVYHKPKGQIVSHSDERGREVIFDSLPNGFKHFCFVGRLDYASSGLLILTDSPKVAHALEKSDLEREYYVKVKGQVGEVVFEAMRNGLKAADATKGAHAKTKIKSMEFAPFLAFKVVSQSGPYTRLRVIIKEGQNRELRRFFGYFDLPVMDLKRVAFGSLSLDTLKEGKWRYFSASEYSALKDFLNPKKDAQKTQTKDKK</sequence>
<dbReference type="PROSITE" id="PS50889">
    <property type="entry name" value="S4"/>
    <property type="match status" value="1"/>
</dbReference>
<dbReference type="NCBIfam" id="TIGR00093">
    <property type="entry name" value="pseudouridine synthase"/>
    <property type="match status" value="1"/>
</dbReference>
<dbReference type="InterPro" id="IPR018496">
    <property type="entry name" value="PsdUridine_synth_RsuA/RluB_CS"/>
</dbReference>
<comment type="similarity">
    <text evidence="1 4">Belongs to the pseudouridine synthase RsuA family.</text>
</comment>
<reference evidence="6 7" key="1">
    <citation type="submission" date="2023-06" db="EMBL/GenBank/DDBJ databases">
        <title>Campylobacter magnum sp. nov., isolated from cecal contents of domestic pigs (Sus scrofa domesticus).</title>
        <authorList>
            <person name="Papic B."/>
            <person name="Gruntar I."/>
        </authorList>
    </citation>
    <scope>NUCLEOTIDE SEQUENCE [LARGE SCALE GENOMIC DNA]</scope>
    <source>
        <strain evidence="7">34484-21</strain>
    </source>
</reference>
<dbReference type="InterPro" id="IPR000748">
    <property type="entry name" value="PsdUridine_synth_RsuA/RluB/E/F"/>
</dbReference>
<keyword evidence="7" id="KW-1185">Reference proteome</keyword>
<accession>A0ABT8T5G3</accession>
<dbReference type="InterPro" id="IPR002942">
    <property type="entry name" value="S4_RNA-bd"/>
</dbReference>
<dbReference type="GO" id="GO:0016853">
    <property type="term" value="F:isomerase activity"/>
    <property type="evidence" value="ECO:0007669"/>
    <property type="project" value="UniProtKB-KW"/>
</dbReference>
<dbReference type="CDD" id="cd00165">
    <property type="entry name" value="S4"/>
    <property type="match status" value="1"/>
</dbReference>
<proteinExistence type="inferred from homology"/>
<dbReference type="Gene3D" id="3.10.290.10">
    <property type="entry name" value="RNA-binding S4 domain"/>
    <property type="match status" value="1"/>
</dbReference>
<organism evidence="6 7">
    <name type="scientific">Campylobacter magnus</name>
    <dbReference type="NCBI Taxonomy" id="3026462"/>
    <lineage>
        <taxon>Bacteria</taxon>
        <taxon>Pseudomonadati</taxon>
        <taxon>Campylobacterota</taxon>
        <taxon>Epsilonproteobacteria</taxon>
        <taxon>Campylobacterales</taxon>
        <taxon>Campylobacteraceae</taxon>
        <taxon>Campylobacter</taxon>
    </lineage>
</organism>
<dbReference type="Gene3D" id="3.30.70.1560">
    <property type="entry name" value="Alpha-L RNA-binding motif"/>
    <property type="match status" value="1"/>
</dbReference>
<evidence type="ECO:0000256" key="4">
    <source>
        <dbReference type="RuleBase" id="RU003887"/>
    </source>
</evidence>
<dbReference type="SUPFAM" id="SSF55174">
    <property type="entry name" value="Alpha-L RNA-binding motif"/>
    <property type="match status" value="1"/>
</dbReference>